<keyword evidence="3" id="KW-1185">Reference proteome</keyword>
<sequence>MALDSTQHHQNGMRRMATTTASQRLYPWELFRRLCAQAVVERDELPPSGGGGGFLQVFADTSLSTAAPPPSAPSLADLADLTSRCRLHRSHVGTVRSVGGDGTAAGEEDEAAEGPDVSATDGWMDELRREVDPLNLSIG</sequence>
<organism evidence="2 3">
    <name type="scientific">Oryza meyeriana var. granulata</name>
    <dbReference type="NCBI Taxonomy" id="110450"/>
    <lineage>
        <taxon>Eukaryota</taxon>
        <taxon>Viridiplantae</taxon>
        <taxon>Streptophyta</taxon>
        <taxon>Embryophyta</taxon>
        <taxon>Tracheophyta</taxon>
        <taxon>Spermatophyta</taxon>
        <taxon>Magnoliopsida</taxon>
        <taxon>Liliopsida</taxon>
        <taxon>Poales</taxon>
        <taxon>Poaceae</taxon>
        <taxon>BOP clade</taxon>
        <taxon>Oryzoideae</taxon>
        <taxon>Oryzeae</taxon>
        <taxon>Oryzinae</taxon>
        <taxon>Oryza</taxon>
        <taxon>Oryza meyeriana</taxon>
    </lineage>
</organism>
<name>A0A6G1CHS9_9ORYZ</name>
<evidence type="ECO:0000313" key="2">
    <source>
        <dbReference type="EMBL" id="KAF0900195.1"/>
    </source>
</evidence>
<reference evidence="2 3" key="1">
    <citation type="submission" date="2019-11" db="EMBL/GenBank/DDBJ databases">
        <title>Whole genome sequence of Oryza granulata.</title>
        <authorList>
            <person name="Li W."/>
        </authorList>
    </citation>
    <scope>NUCLEOTIDE SEQUENCE [LARGE SCALE GENOMIC DNA]</scope>
    <source>
        <strain evidence="3">cv. Menghai</strain>
        <tissue evidence="2">Leaf</tissue>
    </source>
</reference>
<evidence type="ECO:0000256" key="1">
    <source>
        <dbReference type="SAM" id="MobiDB-lite"/>
    </source>
</evidence>
<comment type="caution">
    <text evidence="2">The sequence shown here is derived from an EMBL/GenBank/DDBJ whole genome shotgun (WGS) entry which is preliminary data.</text>
</comment>
<dbReference type="EMBL" id="SPHZ02000009">
    <property type="protein sequence ID" value="KAF0900195.1"/>
    <property type="molecule type" value="Genomic_DNA"/>
</dbReference>
<accession>A0A6G1CHS9</accession>
<dbReference type="AlphaFoldDB" id="A0A6G1CHS9"/>
<protein>
    <submittedName>
        <fullName evidence="2">Uncharacterized protein</fullName>
    </submittedName>
</protein>
<gene>
    <name evidence="2" type="ORF">E2562_027553</name>
</gene>
<proteinExistence type="predicted"/>
<evidence type="ECO:0000313" key="3">
    <source>
        <dbReference type="Proteomes" id="UP000479710"/>
    </source>
</evidence>
<dbReference type="Proteomes" id="UP000479710">
    <property type="component" value="Unassembled WGS sequence"/>
</dbReference>
<feature type="region of interest" description="Disordered" evidence="1">
    <location>
        <begin position="93"/>
        <end position="125"/>
    </location>
</feature>